<dbReference type="EMBL" id="VNIA01000002">
    <property type="protein sequence ID" value="TYP98790.1"/>
    <property type="molecule type" value="Genomic_DNA"/>
</dbReference>
<proteinExistence type="predicted"/>
<keyword evidence="3 4" id="KW-0408">Iron</keyword>
<dbReference type="RefSeq" id="WP_148869604.1">
    <property type="nucleotide sequence ID" value="NZ_VNIA01000002.1"/>
</dbReference>
<dbReference type="PROSITE" id="PS51007">
    <property type="entry name" value="CYTC"/>
    <property type="match status" value="1"/>
</dbReference>
<dbReference type="PIRSF" id="PIRSF028099">
    <property type="entry name" value="DUF1111"/>
    <property type="match status" value="1"/>
</dbReference>
<evidence type="ECO:0000256" key="1">
    <source>
        <dbReference type="ARBA" id="ARBA00022617"/>
    </source>
</evidence>
<keyword evidence="2 4" id="KW-0479">Metal-binding</keyword>
<feature type="domain" description="Cytochrome c" evidence="5">
    <location>
        <begin position="332"/>
        <end position="464"/>
    </location>
</feature>
<dbReference type="PANTHER" id="PTHR30600">
    <property type="entry name" value="CYTOCHROME C PEROXIDASE-RELATED"/>
    <property type="match status" value="1"/>
</dbReference>
<dbReference type="InterPro" id="IPR051395">
    <property type="entry name" value="Cytochrome_c_Peroxidase/MauG"/>
</dbReference>
<dbReference type="SUPFAM" id="SSF46626">
    <property type="entry name" value="Cytochrome c"/>
    <property type="match status" value="1"/>
</dbReference>
<dbReference type="GO" id="GO:0004130">
    <property type="term" value="F:cytochrome-c peroxidase activity"/>
    <property type="evidence" value="ECO:0007669"/>
    <property type="project" value="TreeGrafter"/>
</dbReference>
<dbReference type="Proteomes" id="UP000323136">
    <property type="component" value="Unassembled WGS sequence"/>
</dbReference>
<evidence type="ECO:0000313" key="6">
    <source>
        <dbReference type="EMBL" id="TYP98790.1"/>
    </source>
</evidence>
<gene>
    <name evidence="6" type="ORF">C7447_102105</name>
</gene>
<evidence type="ECO:0000256" key="3">
    <source>
        <dbReference type="ARBA" id="ARBA00023004"/>
    </source>
</evidence>
<dbReference type="OrthoDB" id="9805202at2"/>
<comment type="caution">
    <text evidence="6">The sequence shown here is derived from an EMBL/GenBank/DDBJ whole genome shotgun (WGS) entry which is preliminary data.</text>
</comment>
<accession>A0A5S5DS81</accession>
<dbReference type="Gene3D" id="1.10.760.10">
    <property type="entry name" value="Cytochrome c-like domain"/>
    <property type="match status" value="1"/>
</dbReference>
<reference evidence="6 7" key="1">
    <citation type="submission" date="2019-07" db="EMBL/GenBank/DDBJ databases">
        <title>Genomic Encyclopedia of Type Strains, Phase IV (KMG-IV): sequencing the most valuable type-strain genomes for metagenomic binning, comparative biology and taxonomic classification.</title>
        <authorList>
            <person name="Goeker M."/>
        </authorList>
    </citation>
    <scope>NUCLEOTIDE SEQUENCE [LARGE SCALE GENOMIC DNA]</scope>
    <source>
        <strain evidence="6 7">DSM 18961</strain>
    </source>
</reference>
<dbReference type="Pfam" id="PF06537">
    <property type="entry name" value="DHOR"/>
    <property type="match status" value="1"/>
</dbReference>
<dbReference type="InterPro" id="IPR010538">
    <property type="entry name" value="DHOR"/>
</dbReference>
<keyword evidence="1 4" id="KW-0349">Heme</keyword>
<organism evidence="6 7">
    <name type="scientific">Tenacibaculum adriaticum</name>
    <dbReference type="NCBI Taxonomy" id="413713"/>
    <lineage>
        <taxon>Bacteria</taxon>
        <taxon>Pseudomonadati</taxon>
        <taxon>Bacteroidota</taxon>
        <taxon>Flavobacteriia</taxon>
        <taxon>Flavobacteriales</taxon>
        <taxon>Flavobacteriaceae</taxon>
        <taxon>Tenacibaculum</taxon>
    </lineage>
</organism>
<name>A0A5S5DS81_9FLAO</name>
<evidence type="ECO:0000256" key="2">
    <source>
        <dbReference type="ARBA" id="ARBA00022723"/>
    </source>
</evidence>
<sequence>MKKLFYITISFFSILLNISCSSDYDETTVKSIPNLSERYKTGGETTVFENGFFSFDNPASNLNTQNLETHLAGDAQFEQAFVTAPAITNPGLGAQFNNTSCVSCHPKDGRASFPSDINSLSGFFLRTSIPGTNPHGGPNPTPGFGEQLQNQAVYGVTPEVKFQVDYQDMPVTFKDGTTVTLKKPIYSIAESYIDFPSNAMLSPRIGPPVFGLGLLEAITEEDIIEKQDINDADADGISGKANYVWDASSQSIKLGRFGWKANTPTILIQSAGAYNNDIGITNYIFSQESSFGQTNGEQNNNDDPEIANDILDQVTLYCRTLAVPAARNLEEPEVVRGYELFDKAKCSSCHTPKHVTGNFTGIPAISNQTIYPYTDMLLHDMGEGLADGRPDFLATGKEWKTRPLWGIGLTRIVNGHTNFLHDGRAKNIEEAILWHGGEAENSKNMYTNFSKSDRDALLAFINAL</sequence>
<dbReference type="GO" id="GO:0020037">
    <property type="term" value="F:heme binding"/>
    <property type="evidence" value="ECO:0007669"/>
    <property type="project" value="InterPro"/>
</dbReference>
<dbReference type="InterPro" id="IPR009056">
    <property type="entry name" value="Cyt_c-like_dom"/>
</dbReference>
<evidence type="ECO:0000256" key="4">
    <source>
        <dbReference type="PROSITE-ProRule" id="PRU00433"/>
    </source>
</evidence>
<protein>
    <submittedName>
        <fullName evidence="6">CxxC motif-containing protein (DUF1111 family)</fullName>
    </submittedName>
</protein>
<dbReference type="GO" id="GO:0009055">
    <property type="term" value="F:electron transfer activity"/>
    <property type="evidence" value="ECO:0007669"/>
    <property type="project" value="InterPro"/>
</dbReference>
<dbReference type="PANTHER" id="PTHR30600:SF4">
    <property type="entry name" value="CYTOCHROME C DOMAIN-CONTAINING PROTEIN"/>
    <property type="match status" value="1"/>
</dbReference>
<dbReference type="GO" id="GO:0046872">
    <property type="term" value="F:metal ion binding"/>
    <property type="evidence" value="ECO:0007669"/>
    <property type="project" value="UniProtKB-KW"/>
</dbReference>
<evidence type="ECO:0000313" key="7">
    <source>
        <dbReference type="Proteomes" id="UP000323136"/>
    </source>
</evidence>
<evidence type="ECO:0000259" key="5">
    <source>
        <dbReference type="PROSITE" id="PS51007"/>
    </source>
</evidence>
<keyword evidence="7" id="KW-1185">Reference proteome</keyword>
<dbReference type="InterPro" id="IPR036909">
    <property type="entry name" value="Cyt_c-like_dom_sf"/>
</dbReference>
<dbReference type="AlphaFoldDB" id="A0A5S5DS81"/>